<dbReference type="WBParaSite" id="GPUH_0000223401-mRNA-1">
    <property type="protein sequence ID" value="GPUH_0000223401-mRNA-1"/>
    <property type="gene ID" value="GPUH_0000223401"/>
</dbReference>
<proteinExistence type="predicted"/>
<accession>A0A183D0I8</accession>
<sequence length="222" mass="26144">LVNRELRFLNAKRDELSKMKRLLHSSSRDLEKVEQLIDNDQVSNIKLSVKKRKLLEQVIKQEHTYIEETIATERQRRVTDGVLRKGVQYLEMFERYMNALNDAVGADPDEQISMIVPTCSANHTVYLCDFHAENFGEVMASQRRRWALERVNAIIQEHLERSQQELMPMLPSANVANFGYTEFLEYLIYKIDEALKSIDGAQNRAYHRLLRFQQKLKDKMVR</sequence>
<protein>
    <submittedName>
        <fullName evidence="1">DUF4200 domain-containing protein</fullName>
    </submittedName>
</protein>
<name>A0A183D0I8_9BILA</name>
<evidence type="ECO:0000313" key="1">
    <source>
        <dbReference type="WBParaSite" id="GPUH_0000223401-mRNA-1"/>
    </source>
</evidence>
<dbReference type="AlphaFoldDB" id="A0A183D0I8"/>
<organism evidence="1">
    <name type="scientific">Gongylonema pulchrum</name>
    <dbReference type="NCBI Taxonomy" id="637853"/>
    <lineage>
        <taxon>Eukaryota</taxon>
        <taxon>Metazoa</taxon>
        <taxon>Ecdysozoa</taxon>
        <taxon>Nematoda</taxon>
        <taxon>Chromadorea</taxon>
        <taxon>Rhabditida</taxon>
        <taxon>Spirurina</taxon>
        <taxon>Spiruromorpha</taxon>
        <taxon>Spiruroidea</taxon>
        <taxon>Gongylonematidae</taxon>
        <taxon>Gongylonema</taxon>
    </lineage>
</organism>
<reference evidence="1" key="1">
    <citation type="submission" date="2016-06" db="UniProtKB">
        <authorList>
            <consortium name="WormBaseParasite"/>
        </authorList>
    </citation>
    <scope>IDENTIFICATION</scope>
</reference>